<dbReference type="GO" id="GO:0030313">
    <property type="term" value="C:cell envelope"/>
    <property type="evidence" value="ECO:0007669"/>
    <property type="project" value="UniProtKB-SubCell"/>
</dbReference>
<feature type="domain" description="YknX-like C-terminal permuted SH3-like" evidence="5">
    <location>
        <begin position="346"/>
        <end position="414"/>
    </location>
</feature>
<dbReference type="GO" id="GO:0016020">
    <property type="term" value="C:membrane"/>
    <property type="evidence" value="ECO:0007669"/>
    <property type="project" value="InterPro"/>
</dbReference>
<proteinExistence type="inferred from homology"/>
<evidence type="ECO:0000259" key="6">
    <source>
        <dbReference type="Pfam" id="PF25990"/>
    </source>
</evidence>
<keyword evidence="3 4" id="KW-0175">Coiled coil</keyword>
<feature type="coiled-coil region" evidence="4">
    <location>
        <begin position="118"/>
        <end position="158"/>
    </location>
</feature>
<evidence type="ECO:0000256" key="4">
    <source>
        <dbReference type="SAM" id="Coils"/>
    </source>
</evidence>
<sequence length="418" mass="46580">MTKGKSKKKKMIILAVVVVIIIIAAIGTVTAMKGKDQGVQVDVLTLQKGEITVTVPANGVLEEIEKQTIYTEDSAKVLSILVEEGDSVTAGQVLALLDGDDLEILLAIKKKTAEGYKIDLAKQEKMQEEEQADRTRELENALRKMEDARTDLDKDKELYEHGALSEQEYINSKRRFEDTVKTYEEIQEKQYTIEFDIERTKKSIAVAELEVAEIERRIEKQEDKIFSSINGVVTTIHLEEGSFVNPANPGFVISNVEDLTIEINVSEYDIAKVEIGQEVEIQTDALTGRVFKGIVEKIAPIAKPMSTGQTNETVIPVTIKVVETDDFLKPGFSVKTKIISQQKEGVLVIPFDSIMTEANGAKMVFVVKEDILHKVEVQTGIESDFEIEVVAGLEENDKIVLSPSMFLQEGMKVMVNER</sequence>
<dbReference type="InterPro" id="IPR006143">
    <property type="entry name" value="RND_pump_MFP"/>
</dbReference>
<evidence type="ECO:0000256" key="1">
    <source>
        <dbReference type="ARBA" id="ARBA00004196"/>
    </source>
</evidence>
<keyword evidence="8" id="KW-1185">Reference proteome</keyword>
<reference evidence="7 8" key="1">
    <citation type="submission" date="2017-06" db="EMBL/GenBank/DDBJ databases">
        <authorList>
            <person name="Kim H.J."/>
            <person name="Triplett B.A."/>
        </authorList>
    </citation>
    <scope>NUCLEOTIDE SEQUENCE [LARGE SCALE GENOMIC DNA]</scope>
    <source>
        <strain evidence="7 8">SCA</strain>
    </source>
</reference>
<dbReference type="RefSeq" id="WP_089283187.1">
    <property type="nucleotide sequence ID" value="NZ_FZOJ01000011.1"/>
</dbReference>
<dbReference type="NCBIfam" id="TIGR01730">
    <property type="entry name" value="RND_mfp"/>
    <property type="match status" value="1"/>
</dbReference>
<feature type="coiled-coil region" evidence="4">
    <location>
        <begin position="197"/>
        <end position="224"/>
    </location>
</feature>
<dbReference type="Proteomes" id="UP000198304">
    <property type="component" value="Unassembled WGS sequence"/>
</dbReference>
<dbReference type="EMBL" id="FZOJ01000011">
    <property type="protein sequence ID" value="SNS47502.1"/>
    <property type="molecule type" value="Genomic_DNA"/>
</dbReference>
<dbReference type="InterPro" id="IPR058637">
    <property type="entry name" value="YknX-like_C"/>
</dbReference>
<dbReference type="Gene3D" id="2.40.50.100">
    <property type="match status" value="1"/>
</dbReference>
<dbReference type="OrthoDB" id="9777308at2"/>
<name>A0A239EUD6_9FIRM</name>
<gene>
    <name evidence="7" type="ORF">SAMN05446037_10116</name>
</gene>
<protein>
    <submittedName>
        <fullName evidence="7">HlyD family secretion protein</fullName>
    </submittedName>
</protein>
<feature type="domain" description="YknX-like beta-barrel" evidence="6">
    <location>
        <begin position="260"/>
        <end position="338"/>
    </location>
</feature>
<dbReference type="AlphaFoldDB" id="A0A239EUD6"/>
<dbReference type="Pfam" id="PF25990">
    <property type="entry name" value="Beta-barrel_YknX"/>
    <property type="match status" value="1"/>
</dbReference>
<dbReference type="PANTHER" id="PTHR32347:SF14">
    <property type="entry name" value="EFFLUX SYSTEM COMPONENT YKNX-RELATED"/>
    <property type="match status" value="1"/>
</dbReference>
<accession>A0A239EUD6</accession>
<organism evidence="7 8">
    <name type="scientific">Anaerovirgula multivorans</name>
    <dbReference type="NCBI Taxonomy" id="312168"/>
    <lineage>
        <taxon>Bacteria</taxon>
        <taxon>Bacillati</taxon>
        <taxon>Bacillota</taxon>
        <taxon>Clostridia</taxon>
        <taxon>Peptostreptococcales</taxon>
        <taxon>Natronincolaceae</taxon>
        <taxon>Anaerovirgula</taxon>
    </lineage>
</organism>
<dbReference type="PANTHER" id="PTHR32347">
    <property type="entry name" value="EFFLUX SYSTEM COMPONENT YKNX-RELATED"/>
    <property type="match status" value="1"/>
</dbReference>
<evidence type="ECO:0000313" key="8">
    <source>
        <dbReference type="Proteomes" id="UP000198304"/>
    </source>
</evidence>
<dbReference type="Gene3D" id="2.40.30.170">
    <property type="match status" value="1"/>
</dbReference>
<comment type="subcellular location">
    <subcellularLocation>
        <location evidence="1">Cell envelope</location>
    </subcellularLocation>
</comment>
<evidence type="ECO:0000256" key="2">
    <source>
        <dbReference type="ARBA" id="ARBA00009477"/>
    </source>
</evidence>
<evidence type="ECO:0000259" key="5">
    <source>
        <dbReference type="Pfam" id="PF25989"/>
    </source>
</evidence>
<evidence type="ECO:0000313" key="7">
    <source>
        <dbReference type="EMBL" id="SNS47502.1"/>
    </source>
</evidence>
<dbReference type="Pfam" id="PF25989">
    <property type="entry name" value="YknX_C"/>
    <property type="match status" value="1"/>
</dbReference>
<dbReference type="GO" id="GO:0022857">
    <property type="term" value="F:transmembrane transporter activity"/>
    <property type="evidence" value="ECO:0007669"/>
    <property type="project" value="InterPro"/>
</dbReference>
<dbReference type="InterPro" id="IPR058636">
    <property type="entry name" value="Beta-barrel_YknX"/>
</dbReference>
<dbReference type="Gene3D" id="6.20.50.140">
    <property type="match status" value="1"/>
</dbReference>
<comment type="similarity">
    <text evidence="2">Belongs to the membrane fusion protein (MFP) (TC 8.A.1) family.</text>
</comment>
<evidence type="ECO:0000256" key="3">
    <source>
        <dbReference type="ARBA" id="ARBA00023054"/>
    </source>
</evidence>
<dbReference type="InterPro" id="IPR050465">
    <property type="entry name" value="UPF0194_transport"/>
</dbReference>